<sequence>MTLLILGVLIWSLAHLAKRIFPGFRRALKGAERPMVAALVLISLVLMFVGWRASDPVFYLWTPNAALKGINNLLMLFAVYLFAVSGMKLWLSGKIRHPQLTAVKTWALAHLLVNPTLPGIILFGGLLAWAVVEVILINKKSKPAKVMPEVKVGKEIGGIVGTVVLFGLIAMIHIWFGHNPFGA</sequence>
<feature type="domain" description="NnrU" evidence="6">
    <location>
        <begin position="3"/>
        <end position="177"/>
    </location>
</feature>
<comment type="subcellular location">
    <subcellularLocation>
        <location evidence="1">Membrane</location>
        <topology evidence="1">Multi-pass membrane protein</topology>
    </subcellularLocation>
</comment>
<reference evidence="7 8" key="1">
    <citation type="submission" date="2017-01" db="EMBL/GenBank/DDBJ databases">
        <title>The complete genome sequence of a sulfur-oxidizing marine bacterium Thioclava sp. 25B10_4T.</title>
        <authorList>
            <person name="Liu Y."/>
            <person name="Lai Q."/>
            <person name="Shao Z."/>
        </authorList>
    </citation>
    <scope>NUCLEOTIDE SEQUENCE [LARGE SCALE GENOMIC DNA]</scope>
    <source>
        <strain evidence="7 8">25B10_4</strain>
    </source>
</reference>
<name>A0ABN4X4V5_9RHOB</name>
<dbReference type="Proteomes" id="UP000185622">
    <property type="component" value="Chromosome"/>
</dbReference>
<feature type="transmembrane region" description="Helical" evidence="5">
    <location>
        <begin position="35"/>
        <end position="53"/>
    </location>
</feature>
<feature type="transmembrane region" description="Helical" evidence="5">
    <location>
        <begin position="111"/>
        <end position="136"/>
    </location>
</feature>
<protein>
    <recommendedName>
        <fullName evidence="6">NnrU domain-containing protein</fullName>
    </recommendedName>
</protein>
<keyword evidence="2 5" id="KW-0812">Transmembrane</keyword>
<dbReference type="EMBL" id="CP019437">
    <property type="protein sequence ID" value="AQS47517.1"/>
    <property type="molecule type" value="Genomic_DNA"/>
</dbReference>
<evidence type="ECO:0000313" key="8">
    <source>
        <dbReference type="Proteomes" id="UP000185622"/>
    </source>
</evidence>
<keyword evidence="8" id="KW-1185">Reference proteome</keyword>
<evidence type="ECO:0000256" key="2">
    <source>
        <dbReference type="ARBA" id="ARBA00022692"/>
    </source>
</evidence>
<evidence type="ECO:0000256" key="1">
    <source>
        <dbReference type="ARBA" id="ARBA00004141"/>
    </source>
</evidence>
<proteinExistence type="predicted"/>
<feature type="transmembrane region" description="Helical" evidence="5">
    <location>
        <begin position="73"/>
        <end position="91"/>
    </location>
</feature>
<dbReference type="InterPro" id="IPR009915">
    <property type="entry name" value="NnrU_dom"/>
</dbReference>
<dbReference type="RefSeq" id="WP_075776187.1">
    <property type="nucleotide sequence ID" value="NZ_CP019437.1"/>
</dbReference>
<keyword evidence="3 5" id="KW-1133">Transmembrane helix</keyword>
<evidence type="ECO:0000256" key="3">
    <source>
        <dbReference type="ARBA" id="ARBA00022989"/>
    </source>
</evidence>
<gene>
    <name evidence="7" type="ORF">BMG03_06675</name>
</gene>
<evidence type="ECO:0000259" key="6">
    <source>
        <dbReference type="Pfam" id="PF07298"/>
    </source>
</evidence>
<evidence type="ECO:0000256" key="5">
    <source>
        <dbReference type="SAM" id="Phobius"/>
    </source>
</evidence>
<accession>A0ABN4X4V5</accession>
<organism evidence="7 8">
    <name type="scientific">Thioclava nitratireducens</name>
    <dbReference type="NCBI Taxonomy" id="1915078"/>
    <lineage>
        <taxon>Bacteria</taxon>
        <taxon>Pseudomonadati</taxon>
        <taxon>Pseudomonadota</taxon>
        <taxon>Alphaproteobacteria</taxon>
        <taxon>Rhodobacterales</taxon>
        <taxon>Paracoccaceae</taxon>
        <taxon>Thioclava</taxon>
    </lineage>
</organism>
<feature type="transmembrane region" description="Helical" evidence="5">
    <location>
        <begin position="156"/>
        <end position="176"/>
    </location>
</feature>
<evidence type="ECO:0000313" key="7">
    <source>
        <dbReference type="EMBL" id="AQS47517.1"/>
    </source>
</evidence>
<keyword evidence="4 5" id="KW-0472">Membrane</keyword>
<dbReference type="Pfam" id="PF07298">
    <property type="entry name" value="NnrU"/>
    <property type="match status" value="1"/>
</dbReference>
<evidence type="ECO:0000256" key="4">
    <source>
        <dbReference type="ARBA" id="ARBA00023136"/>
    </source>
</evidence>